<dbReference type="InterPro" id="IPR001661">
    <property type="entry name" value="Glyco_hydro_37"/>
</dbReference>
<accession>R9GNQ4</accession>
<keyword evidence="2 3" id="KW-0326">Glycosidase</keyword>
<dbReference type="Pfam" id="PF01204">
    <property type="entry name" value="Trehalase"/>
    <property type="match status" value="1"/>
</dbReference>
<keyword evidence="4" id="KW-1185">Reference proteome</keyword>
<dbReference type="EC" id="3.2.1.28" evidence="3"/>
<reference evidence="3 4" key="1">
    <citation type="journal article" date="2013" name="Genome Announc.">
        <title>Draft Genome Sequence of Arcticibacter svalbardensis Strain MN12-7T, a Member of the Family Sphingobacteriaceae Isolated from an Arctic Soil Sample.</title>
        <authorList>
            <person name="Shivaji S."/>
            <person name="Ara S."/>
            <person name="Prasad S."/>
            <person name="Manasa B.P."/>
            <person name="Begum Z."/>
            <person name="Singh A."/>
            <person name="Kumar Pinnaka A."/>
        </authorList>
    </citation>
    <scope>NUCLEOTIDE SEQUENCE [LARGE SCALE GENOMIC DNA]</scope>
    <source>
        <strain evidence="3 4">MN12-7</strain>
    </source>
</reference>
<dbReference type="NCBIfam" id="NF009773">
    <property type="entry name" value="PRK13270.1"/>
    <property type="match status" value="1"/>
</dbReference>
<dbReference type="PANTHER" id="PTHR23403:SF1">
    <property type="entry name" value="TREHALASE"/>
    <property type="match status" value="1"/>
</dbReference>
<evidence type="ECO:0000313" key="3">
    <source>
        <dbReference type="EMBL" id="EOR93477.1"/>
    </source>
</evidence>
<dbReference type="GO" id="GO:0005993">
    <property type="term" value="P:trehalose catabolic process"/>
    <property type="evidence" value="ECO:0007669"/>
    <property type="project" value="TreeGrafter"/>
</dbReference>
<evidence type="ECO:0000256" key="2">
    <source>
        <dbReference type="ARBA" id="ARBA00023295"/>
    </source>
</evidence>
<dbReference type="NCBIfam" id="NF009774">
    <property type="entry name" value="PRK13271.1"/>
    <property type="match status" value="1"/>
</dbReference>
<dbReference type="Gene3D" id="1.50.10.10">
    <property type="match status" value="1"/>
</dbReference>
<dbReference type="PROSITE" id="PS00928">
    <property type="entry name" value="TREHALASE_2"/>
    <property type="match status" value="1"/>
</dbReference>
<dbReference type="InterPro" id="IPR008928">
    <property type="entry name" value="6-hairpin_glycosidase_sf"/>
</dbReference>
<sequence length="529" mass="60793">MQVHSKIGFLLLLFVMASCRQNVQMKDKSPRDLYPGLFAAVQVSHLFPDSKTFPDCIPKSDPADIIEDYEEQKKKSGFDLKTFIEENFTLPEEAAKNYKSDIKAGVEAHINTLWDVLKRRPDKYNQYSSLIALPQPYIVPGGRFREVYYWDSYFTMLGLEESQRVDLIENMVNNFAYLIRTYGFVPNGNRTYYLTRSQPPYFSLMVKLLMENKKLKSDSVLAANKDALEREYHFWMDDKGLKKGASARVVYMPGGEKLNRYYDAGNWPREEAYAEDITAAAQSKLPKQEVYRHLRSGAESGWDYSSRWLSDGKTLKTIHTTDIIPVDLNCLLYHMEIMLARSYRTSSDKKAEEFMIESAEKRKKAIVKYCWDKGSGWFRDYDWKASKMTPAVSLAGVYPLFFNIASLGQADSVSLMIQHRFLKLGGLVTTLADTGQQWDSPNGWAPLQWMAIAGLSNYKKEDLSREIAKRWSQQNIRVFNKTGKLLEKYNVMDTTLTAGGGEYPNQDGFGWTNGVLMKIMSRQKLQVLN</sequence>
<proteinExistence type="predicted"/>
<comment type="caution">
    <text evidence="3">The sequence shown here is derived from an EMBL/GenBank/DDBJ whole genome shotgun (WGS) entry which is preliminary data.</text>
</comment>
<dbReference type="PANTHER" id="PTHR23403">
    <property type="entry name" value="TREHALASE"/>
    <property type="match status" value="1"/>
</dbReference>
<dbReference type="PRINTS" id="PR00744">
    <property type="entry name" value="GLHYDRLASE37"/>
</dbReference>
<organism evidence="3 4">
    <name type="scientific">Arcticibacter svalbardensis MN12-7</name>
    <dbReference type="NCBI Taxonomy" id="1150600"/>
    <lineage>
        <taxon>Bacteria</taxon>
        <taxon>Pseudomonadati</taxon>
        <taxon>Bacteroidota</taxon>
        <taxon>Sphingobacteriia</taxon>
        <taxon>Sphingobacteriales</taxon>
        <taxon>Sphingobacteriaceae</taxon>
        <taxon>Arcticibacter</taxon>
    </lineage>
</organism>
<evidence type="ECO:0000256" key="1">
    <source>
        <dbReference type="ARBA" id="ARBA00022801"/>
    </source>
</evidence>
<protein>
    <submittedName>
        <fullName evidence="3">Trehalase</fullName>
        <ecNumber evidence="3">3.2.1.28</ecNumber>
    </submittedName>
</protein>
<dbReference type="eggNOG" id="COG1626">
    <property type="taxonomic scope" value="Bacteria"/>
</dbReference>
<keyword evidence="1 3" id="KW-0378">Hydrolase</keyword>
<dbReference type="RefSeq" id="WP_016196591.1">
    <property type="nucleotide sequence ID" value="NZ_AQPN01000113.1"/>
</dbReference>
<dbReference type="InterPro" id="IPR012341">
    <property type="entry name" value="6hp_glycosidase-like_sf"/>
</dbReference>
<dbReference type="AlphaFoldDB" id="R9GNQ4"/>
<dbReference type="InterPro" id="IPR018232">
    <property type="entry name" value="Glyco_hydro_37_CS"/>
</dbReference>
<dbReference type="SUPFAM" id="SSF48208">
    <property type="entry name" value="Six-hairpin glycosidases"/>
    <property type="match status" value="1"/>
</dbReference>
<dbReference type="OrthoDB" id="106887at2"/>
<dbReference type="STRING" id="1150600.ADIARSV_3362"/>
<name>R9GNQ4_9SPHI</name>
<dbReference type="PROSITE" id="PS51257">
    <property type="entry name" value="PROKAR_LIPOPROTEIN"/>
    <property type="match status" value="1"/>
</dbReference>
<dbReference type="EMBL" id="AQPN01000113">
    <property type="protein sequence ID" value="EOR93477.1"/>
    <property type="molecule type" value="Genomic_DNA"/>
</dbReference>
<dbReference type="GO" id="GO:0004555">
    <property type="term" value="F:alpha,alpha-trehalase activity"/>
    <property type="evidence" value="ECO:0007669"/>
    <property type="project" value="UniProtKB-EC"/>
</dbReference>
<dbReference type="PATRIC" id="fig|1150600.3.peg.3331"/>
<evidence type="ECO:0000313" key="4">
    <source>
        <dbReference type="Proteomes" id="UP000014174"/>
    </source>
</evidence>
<dbReference type="Proteomes" id="UP000014174">
    <property type="component" value="Unassembled WGS sequence"/>
</dbReference>
<gene>
    <name evidence="3" type="ORF">ADIARSV_3362</name>
</gene>
<dbReference type="PROSITE" id="PS00927">
    <property type="entry name" value="TREHALASE_1"/>
    <property type="match status" value="1"/>
</dbReference>